<dbReference type="AlphaFoldDB" id="A0AA92C6X7"/>
<keyword evidence="1" id="KW-0808">Transferase</keyword>
<dbReference type="EMBL" id="QDFR01000001">
    <property type="protein sequence ID" value="PVE57252.1"/>
    <property type="molecule type" value="Genomic_DNA"/>
</dbReference>
<dbReference type="PROSITE" id="PS51186">
    <property type="entry name" value="GNAT"/>
    <property type="match status" value="1"/>
</dbReference>
<dbReference type="InterPro" id="IPR050832">
    <property type="entry name" value="Bact_Acetyltransf"/>
</dbReference>
<reference evidence="4 5" key="1">
    <citation type="submission" date="2018-04" db="EMBL/GenBank/DDBJ databases">
        <authorList>
            <person name="Hagen T."/>
        </authorList>
    </citation>
    <scope>NUCLEOTIDE SEQUENCE [LARGE SCALE GENOMIC DNA]</scope>
    <source>
        <strain evidence="4 5">TPD7009</strain>
    </source>
</reference>
<dbReference type="RefSeq" id="WP_116491889.1">
    <property type="nucleotide sequence ID" value="NZ_QDFR01000001.1"/>
</dbReference>
<dbReference type="PANTHER" id="PTHR43877:SF2">
    <property type="entry name" value="AMINOALKYLPHOSPHONATE N-ACETYLTRANSFERASE-RELATED"/>
    <property type="match status" value="1"/>
</dbReference>
<evidence type="ECO:0000259" key="3">
    <source>
        <dbReference type="PROSITE" id="PS51186"/>
    </source>
</evidence>
<gene>
    <name evidence="4" type="ORF">DC430_05910</name>
</gene>
<evidence type="ECO:0000256" key="1">
    <source>
        <dbReference type="ARBA" id="ARBA00022679"/>
    </source>
</evidence>
<organism evidence="4 5">
    <name type="scientific">Rhizobium rhizogenes</name>
    <name type="common">Agrobacterium rhizogenes</name>
    <dbReference type="NCBI Taxonomy" id="359"/>
    <lineage>
        <taxon>Bacteria</taxon>
        <taxon>Pseudomonadati</taxon>
        <taxon>Pseudomonadota</taxon>
        <taxon>Alphaproteobacteria</taxon>
        <taxon>Hyphomicrobiales</taxon>
        <taxon>Rhizobiaceae</taxon>
        <taxon>Rhizobium/Agrobacterium group</taxon>
        <taxon>Rhizobium</taxon>
    </lineage>
</organism>
<dbReference type="GO" id="GO:0016747">
    <property type="term" value="F:acyltransferase activity, transferring groups other than amino-acyl groups"/>
    <property type="evidence" value="ECO:0007669"/>
    <property type="project" value="InterPro"/>
</dbReference>
<dbReference type="InterPro" id="IPR000182">
    <property type="entry name" value="GNAT_dom"/>
</dbReference>
<dbReference type="Gene3D" id="3.40.630.30">
    <property type="match status" value="1"/>
</dbReference>
<evidence type="ECO:0000313" key="5">
    <source>
        <dbReference type="Proteomes" id="UP000244335"/>
    </source>
</evidence>
<dbReference type="Proteomes" id="UP000244335">
    <property type="component" value="Unassembled WGS sequence"/>
</dbReference>
<dbReference type="CDD" id="cd04301">
    <property type="entry name" value="NAT_SF"/>
    <property type="match status" value="1"/>
</dbReference>
<proteinExistence type="predicted"/>
<sequence length="145" mass="15883">MTTTIRPAEPADVPALFQIRTSVRENHLSREQLASLGITEASIAEMISAAPCAWVAVSGDEVVGFSMIDSAEGSLFAAFILPSHEGMGIGAKLVHAAENELFRHYSEIWLETAENSRAAGFYRHLGWSNEIKVEDDQIRLTKARP</sequence>
<comment type="caution">
    <text evidence="4">The sequence shown here is derived from an EMBL/GenBank/DDBJ whole genome shotgun (WGS) entry which is preliminary data.</text>
</comment>
<name>A0AA92C6X7_RHIRH</name>
<dbReference type="Pfam" id="PF00583">
    <property type="entry name" value="Acetyltransf_1"/>
    <property type="match status" value="1"/>
</dbReference>
<keyword evidence="2" id="KW-0012">Acyltransferase</keyword>
<feature type="domain" description="N-acetyltransferase" evidence="3">
    <location>
        <begin position="3"/>
        <end position="145"/>
    </location>
</feature>
<accession>A0AA92C6X7</accession>
<protein>
    <submittedName>
        <fullName evidence="4">GNAT family N-acetyltransferase</fullName>
    </submittedName>
</protein>
<evidence type="ECO:0000313" key="4">
    <source>
        <dbReference type="EMBL" id="PVE57252.1"/>
    </source>
</evidence>
<evidence type="ECO:0000256" key="2">
    <source>
        <dbReference type="ARBA" id="ARBA00023315"/>
    </source>
</evidence>
<dbReference type="PANTHER" id="PTHR43877">
    <property type="entry name" value="AMINOALKYLPHOSPHONATE N-ACETYLTRANSFERASE-RELATED-RELATED"/>
    <property type="match status" value="1"/>
</dbReference>
<dbReference type="SUPFAM" id="SSF55729">
    <property type="entry name" value="Acyl-CoA N-acyltransferases (Nat)"/>
    <property type="match status" value="1"/>
</dbReference>
<dbReference type="InterPro" id="IPR016181">
    <property type="entry name" value="Acyl_CoA_acyltransferase"/>
</dbReference>